<reference evidence="1 2" key="1">
    <citation type="submission" date="2016-10" db="EMBL/GenBank/DDBJ databases">
        <authorList>
            <person name="de Groot N.N."/>
        </authorList>
    </citation>
    <scope>NUCLEOTIDE SEQUENCE [LARGE SCALE GENOMIC DNA]</scope>
    <source>
        <strain evidence="1 2">DSM 17925</strain>
    </source>
</reference>
<accession>A0A1I0MY81</accession>
<protein>
    <submittedName>
        <fullName evidence="1">Uncharacterized protein</fullName>
    </submittedName>
</protein>
<dbReference type="STRING" id="364200.SAMN04488515_0309"/>
<dbReference type="Proteomes" id="UP000199167">
    <property type="component" value="Unassembled WGS sequence"/>
</dbReference>
<name>A0A1I0MY81_9RHOB</name>
<organism evidence="1 2">
    <name type="scientific">Cognatiyoonia koreensis</name>
    <dbReference type="NCBI Taxonomy" id="364200"/>
    <lineage>
        <taxon>Bacteria</taxon>
        <taxon>Pseudomonadati</taxon>
        <taxon>Pseudomonadota</taxon>
        <taxon>Alphaproteobacteria</taxon>
        <taxon>Rhodobacterales</taxon>
        <taxon>Paracoccaceae</taxon>
        <taxon>Cognatiyoonia</taxon>
    </lineage>
</organism>
<sequence>MKPGIVKALCAVFTGSTQAILRKQVLLVFNAIGGTQSLLLCQEIDQTAREFFLRARVRPDSINSQ</sequence>
<keyword evidence="2" id="KW-1185">Reference proteome</keyword>
<evidence type="ECO:0000313" key="2">
    <source>
        <dbReference type="Proteomes" id="UP000199167"/>
    </source>
</evidence>
<evidence type="ECO:0000313" key="1">
    <source>
        <dbReference type="EMBL" id="SEV93702.1"/>
    </source>
</evidence>
<dbReference type="AlphaFoldDB" id="A0A1I0MY81"/>
<gene>
    <name evidence="1" type="ORF">SAMN04488515_0309</name>
</gene>
<proteinExistence type="predicted"/>
<dbReference type="EMBL" id="FOIZ01000001">
    <property type="protein sequence ID" value="SEV93702.1"/>
    <property type="molecule type" value="Genomic_DNA"/>
</dbReference>